<dbReference type="AlphaFoldDB" id="A0A6M8NCC9"/>
<dbReference type="InterPro" id="IPR003481">
    <property type="entry name" value="FliD_N"/>
</dbReference>
<dbReference type="Pfam" id="PF02465">
    <property type="entry name" value="FliD_N"/>
    <property type="match status" value="1"/>
</dbReference>
<dbReference type="EMBL" id="NXII01000004">
    <property type="protein sequence ID" value="RXI42213.1"/>
    <property type="molecule type" value="Genomic_DNA"/>
</dbReference>
<keyword evidence="3" id="KW-0175">Coiled coil</keyword>
<evidence type="ECO:0000313" key="6">
    <source>
        <dbReference type="EMBL" id="RXI42213.1"/>
    </source>
</evidence>
<evidence type="ECO:0000256" key="4">
    <source>
        <dbReference type="ARBA" id="ARBA00023143"/>
    </source>
</evidence>
<gene>
    <name evidence="6" type="ORF">CP963_03985</name>
</gene>
<comment type="subcellular location">
    <subcellularLocation>
        <location evidence="5">Secreted</location>
    </subcellularLocation>
    <subcellularLocation>
        <location evidence="5">Bacterial flagellum</location>
    </subcellularLocation>
</comment>
<comment type="similarity">
    <text evidence="1 5">Belongs to the FliD family.</text>
</comment>
<keyword evidence="5" id="KW-0964">Secreted</keyword>
<proteinExistence type="inferred from homology"/>
<evidence type="ECO:0000256" key="1">
    <source>
        <dbReference type="ARBA" id="ARBA00009764"/>
    </source>
</evidence>
<sequence>MANGILGLGMGQAASLNSDLIEKLKTAERKSAVEPIEKRIEKISGEKETFSSISNKVNELLESIKPFDLFVSGGVTAFEQKSATTSGDSVTFDAADIKALKKGFTSVEVTQLAQKDVYQSNTVNTATKDAVINAGELVINGETFDTTNMTYKQLADSINAKKGMSASVEQVGADSFRLVIKSEDTGLENKLNISGAASQSLGYTTDGTAINATNHILEAKNMIAKVDGVEYNVSTNNITVDGLKITANKVGTSTINVVEDNSQVENQMKNFVTKYNELVALVDSEVFNADSKIADKSSIRDIINQIKTKLFGSYGEDGTKSVFNYGIELDKFGGLSINSKKFNEAVQNDMAGLKDLFLGSAEKKGLGTTIKESLDEMKFTGGVLSTYESSMSARELSLNSEKEKAEKALNAKYEQLALQFSAYGSLINQMEASFSGLKMLIQQSVSSN</sequence>
<dbReference type="GO" id="GO:0007155">
    <property type="term" value="P:cell adhesion"/>
    <property type="evidence" value="ECO:0007669"/>
    <property type="project" value="InterPro"/>
</dbReference>
<dbReference type="GO" id="GO:0071973">
    <property type="term" value="P:bacterial-type flagellum-dependent cell motility"/>
    <property type="evidence" value="ECO:0007669"/>
    <property type="project" value="TreeGrafter"/>
</dbReference>
<dbReference type="PANTHER" id="PTHR30288">
    <property type="entry name" value="FLAGELLAR CAP/ASSEMBLY PROTEIN FLID"/>
    <property type="match status" value="1"/>
</dbReference>
<protein>
    <recommendedName>
        <fullName evidence="5">Flagellar hook-associated protein 2</fullName>
        <shortName evidence="5">HAP2</shortName>
    </recommendedName>
    <alternativeName>
        <fullName evidence="5">Flagellar cap protein</fullName>
    </alternativeName>
</protein>
<evidence type="ECO:0000256" key="2">
    <source>
        <dbReference type="ARBA" id="ARBA00011255"/>
    </source>
</evidence>
<evidence type="ECO:0000313" key="7">
    <source>
        <dbReference type="Proteomes" id="UP000290378"/>
    </source>
</evidence>
<dbReference type="InterPro" id="IPR010809">
    <property type="entry name" value="FliD_C"/>
</dbReference>
<comment type="caution">
    <text evidence="6">The sequence shown here is derived from an EMBL/GenBank/DDBJ whole genome shotgun (WGS) entry which is preliminary data.</text>
</comment>
<dbReference type="InterPro" id="IPR040026">
    <property type="entry name" value="FliD"/>
</dbReference>
<reference evidence="6 7" key="1">
    <citation type="submission" date="2017-09" db="EMBL/GenBank/DDBJ databases">
        <title>Genomics of the genus Arcobacter.</title>
        <authorList>
            <person name="Perez-Cataluna A."/>
            <person name="Figueras M.J."/>
            <person name="Salas-Masso N."/>
        </authorList>
    </citation>
    <scope>NUCLEOTIDE SEQUENCE [LARGE SCALE GENOMIC DNA]</scope>
    <source>
        <strain evidence="6 7">CECT 7834</strain>
    </source>
</reference>
<dbReference type="GO" id="GO:0009421">
    <property type="term" value="C:bacterial-type flagellum filament cap"/>
    <property type="evidence" value="ECO:0007669"/>
    <property type="project" value="InterPro"/>
</dbReference>
<keyword evidence="7" id="KW-1185">Reference proteome</keyword>
<keyword evidence="6" id="KW-0282">Flagellum</keyword>
<dbReference type="Pfam" id="PF07195">
    <property type="entry name" value="FliD_C"/>
    <property type="match status" value="1"/>
</dbReference>
<evidence type="ECO:0000256" key="3">
    <source>
        <dbReference type="ARBA" id="ARBA00023054"/>
    </source>
</evidence>
<organism evidence="6 7">
    <name type="scientific">Arcobacter cloacae</name>
    <dbReference type="NCBI Taxonomy" id="1054034"/>
    <lineage>
        <taxon>Bacteria</taxon>
        <taxon>Pseudomonadati</taxon>
        <taxon>Campylobacterota</taxon>
        <taxon>Epsilonproteobacteria</taxon>
        <taxon>Campylobacterales</taxon>
        <taxon>Arcobacteraceae</taxon>
        <taxon>Arcobacter</taxon>
    </lineage>
</organism>
<dbReference type="PANTHER" id="PTHR30288:SF0">
    <property type="entry name" value="FLAGELLAR HOOK-ASSOCIATED PROTEIN 2"/>
    <property type="match status" value="1"/>
</dbReference>
<dbReference type="GO" id="GO:0005576">
    <property type="term" value="C:extracellular region"/>
    <property type="evidence" value="ECO:0007669"/>
    <property type="project" value="UniProtKB-SubCell"/>
</dbReference>
<comment type="function">
    <text evidence="5">Required for morphogenesis and for the elongation of the flagellar filament by facilitating polymerization of the flagellin monomers at the tip of growing filament. Forms a capping structure, which prevents flagellin subunits (transported through the central channel of the flagellum) from leaking out without polymerization at the distal end.</text>
</comment>
<keyword evidence="6" id="KW-0969">Cilium</keyword>
<accession>A0A6M8NCC9</accession>
<dbReference type="RefSeq" id="WP_129012988.1">
    <property type="nucleotide sequence ID" value="NZ_CBCSEI010000004.1"/>
</dbReference>
<evidence type="ECO:0000256" key="5">
    <source>
        <dbReference type="RuleBase" id="RU362066"/>
    </source>
</evidence>
<dbReference type="Proteomes" id="UP000290378">
    <property type="component" value="Unassembled WGS sequence"/>
</dbReference>
<keyword evidence="4 5" id="KW-0975">Bacterial flagellum</keyword>
<keyword evidence="6" id="KW-0966">Cell projection</keyword>
<dbReference type="GO" id="GO:0009424">
    <property type="term" value="C:bacterial-type flagellum hook"/>
    <property type="evidence" value="ECO:0007669"/>
    <property type="project" value="UniProtKB-UniRule"/>
</dbReference>
<comment type="subunit">
    <text evidence="2 5">Homopentamer.</text>
</comment>
<name>A0A6M8NCC9_9BACT</name>